<dbReference type="RefSeq" id="WP_245908567.1">
    <property type="nucleotide sequence ID" value="NZ_PVZG01000019.1"/>
</dbReference>
<evidence type="ECO:0000313" key="1">
    <source>
        <dbReference type="EMBL" id="PRY21682.1"/>
    </source>
</evidence>
<accession>A0A2T0RKM7</accession>
<protein>
    <submittedName>
        <fullName evidence="1">Uncharacterized protein</fullName>
    </submittedName>
</protein>
<name>A0A2T0RKM7_9ACTN</name>
<organism evidence="1 2">
    <name type="scientific">Pseudosporangium ferrugineum</name>
    <dbReference type="NCBI Taxonomy" id="439699"/>
    <lineage>
        <taxon>Bacteria</taxon>
        <taxon>Bacillati</taxon>
        <taxon>Actinomycetota</taxon>
        <taxon>Actinomycetes</taxon>
        <taxon>Micromonosporales</taxon>
        <taxon>Micromonosporaceae</taxon>
        <taxon>Pseudosporangium</taxon>
    </lineage>
</organism>
<proteinExistence type="predicted"/>
<reference evidence="1 2" key="1">
    <citation type="submission" date="2018-03" db="EMBL/GenBank/DDBJ databases">
        <title>Genomic Encyclopedia of Archaeal and Bacterial Type Strains, Phase II (KMG-II): from individual species to whole genera.</title>
        <authorList>
            <person name="Goeker M."/>
        </authorList>
    </citation>
    <scope>NUCLEOTIDE SEQUENCE [LARGE SCALE GENOMIC DNA]</scope>
    <source>
        <strain evidence="1 2">DSM 45348</strain>
    </source>
</reference>
<dbReference type="EMBL" id="PVZG01000019">
    <property type="protein sequence ID" value="PRY21682.1"/>
    <property type="molecule type" value="Genomic_DNA"/>
</dbReference>
<sequence>MTTRTLDGHGITIAAEVTSEDARAPVVHLARPHRPVLVAGTLGELTGPTHGLVALPLRLWWNPQRAFDLGEHTMLLWMYENVLREAVRVDELRDHLDGATLVRIWPELNLPRGVRAAWEARHPVLRRAARAA</sequence>
<keyword evidence="2" id="KW-1185">Reference proteome</keyword>
<dbReference type="Proteomes" id="UP000239209">
    <property type="component" value="Unassembled WGS sequence"/>
</dbReference>
<dbReference type="AlphaFoldDB" id="A0A2T0RKM7"/>
<comment type="caution">
    <text evidence="1">The sequence shown here is derived from an EMBL/GenBank/DDBJ whole genome shotgun (WGS) entry which is preliminary data.</text>
</comment>
<evidence type="ECO:0000313" key="2">
    <source>
        <dbReference type="Proteomes" id="UP000239209"/>
    </source>
</evidence>
<gene>
    <name evidence="1" type="ORF">CLV70_119103</name>
</gene>